<feature type="transmembrane region" description="Helical" evidence="5">
    <location>
        <begin position="223"/>
        <end position="244"/>
    </location>
</feature>
<evidence type="ECO:0000256" key="2">
    <source>
        <dbReference type="ARBA" id="ARBA00022692"/>
    </source>
</evidence>
<feature type="transmembrane region" description="Helical" evidence="5">
    <location>
        <begin position="122"/>
        <end position="142"/>
    </location>
</feature>
<evidence type="ECO:0000256" key="1">
    <source>
        <dbReference type="ARBA" id="ARBA00004370"/>
    </source>
</evidence>
<dbReference type="InterPro" id="IPR019427">
    <property type="entry name" value="7TM_GPCR_serpentine_rcpt_Srw"/>
</dbReference>
<dbReference type="AlphaFoldDB" id="A0AAE9F284"/>
<feature type="transmembrane region" description="Helical" evidence="5">
    <location>
        <begin position="154"/>
        <end position="172"/>
    </location>
</feature>
<dbReference type="SUPFAM" id="SSF81321">
    <property type="entry name" value="Family A G protein-coupled receptor-like"/>
    <property type="match status" value="1"/>
</dbReference>
<keyword evidence="4 5" id="KW-0472">Membrane</keyword>
<accession>A0AAE9F284</accession>
<dbReference type="GO" id="GO:0016020">
    <property type="term" value="C:membrane"/>
    <property type="evidence" value="ECO:0007669"/>
    <property type="project" value="UniProtKB-SubCell"/>
</dbReference>
<evidence type="ECO:0000259" key="6">
    <source>
        <dbReference type="PROSITE" id="PS50262"/>
    </source>
</evidence>
<dbReference type="PANTHER" id="PTHR22751:SF30">
    <property type="entry name" value="G-PROTEIN COUPLED RECEPTORS FAMILY 1 PROFILE DOMAIN-CONTAINING PROTEIN"/>
    <property type="match status" value="1"/>
</dbReference>
<dbReference type="Gene3D" id="1.20.1070.10">
    <property type="entry name" value="Rhodopsin 7-helix transmembrane proteins"/>
    <property type="match status" value="1"/>
</dbReference>
<evidence type="ECO:0000313" key="7">
    <source>
        <dbReference type="EMBL" id="UMM33832.1"/>
    </source>
</evidence>
<reference evidence="7 8" key="1">
    <citation type="submission" date="2022-04" db="EMBL/GenBank/DDBJ databases">
        <title>Chromosome-level reference genomes for two strains of Caenorhabditis briggsae: an improved platform for comparative genomics.</title>
        <authorList>
            <person name="Stevens L."/>
            <person name="Andersen E."/>
        </authorList>
    </citation>
    <scope>NUCLEOTIDE SEQUENCE [LARGE SCALE GENOMIC DNA]</scope>
    <source>
        <strain evidence="7">VX34</strain>
        <tissue evidence="7">Whole-organism</tissue>
    </source>
</reference>
<proteinExistence type="predicted"/>
<evidence type="ECO:0000256" key="3">
    <source>
        <dbReference type="ARBA" id="ARBA00022989"/>
    </source>
</evidence>
<feature type="domain" description="G-protein coupled receptors family 1 profile" evidence="6">
    <location>
        <begin position="46"/>
        <end position="277"/>
    </location>
</feature>
<dbReference type="Pfam" id="PF10324">
    <property type="entry name" value="7TM_GPCR_Srw"/>
    <property type="match status" value="1"/>
</dbReference>
<dbReference type="GO" id="GO:0008528">
    <property type="term" value="F:G protein-coupled peptide receptor activity"/>
    <property type="evidence" value="ECO:0007669"/>
    <property type="project" value="InterPro"/>
</dbReference>
<keyword evidence="2 5" id="KW-0812">Transmembrane</keyword>
<dbReference type="PROSITE" id="PS50262">
    <property type="entry name" value="G_PROTEIN_RECEP_F1_2"/>
    <property type="match status" value="1"/>
</dbReference>
<evidence type="ECO:0000313" key="8">
    <source>
        <dbReference type="Proteomes" id="UP000829354"/>
    </source>
</evidence>
<dbReference type="Proteomes" id="UP000829354">
    <property type="component" value="Chromosome V"/>
</dbReference>
<dbReference type="InterPro" id="IPR017452">
    <property type="entry name" value="GPCR_Rhodpsn_7TM"/>
</dbReference>
<name>A0AAE9F284_CAEBR</name>
<gene>
    <name evidence="7" type="ORF">L5515_007158</name>
</gene>
<feature type="transmembrane region" description="Helical" evidence="5">
    <location>
        <begin position="37"/>
        <end position="54"/>
    </location>
</feature>
<sequence>MGDCAEENFPGYSNGDFLCDLLEIFENISEAAYHNDIYIAAPCAIVNIFHFIILTRKSMRVSSVNVLIAAVAFADICSLIYPVELVIKGVLYYYNPCLFFGCYWELVLQLKLDALAKCSIKCSTWFSFFVVLIRTLVVRNPLDSFYEKLTNPSAAYKIILGILLLFSPIFVVRNIERETIAFEVSTSKCAPNETVVVYGTIKNEDFLANDRQIMKIVDPVDSILSNIIPCVLFPIATLFLWFGVGKRNPAWALLVHLQVLWYHSDSEAVISIAFFER</sequence>
<feature type="transmembrane region" description="Helical" evidence="5">
    <location>
        <begin position="93"/>
        <end position="110"/>
    </location>
</feature>
<feature type="transmembrane region" description="Helical" evidence="5">
    <location>
        <begin position="66"/>
        <end position="87"/>
    </location>
</feature>
<evidence type="ECO:0000256" key="5">
    <source>
        <dbReference type="SAM" id="Phobius"/>
    </source>
</evidence>
<evidence type="ECO:0000256" key="4">
    <source>
        <dbReference type="ARBA" id="ARBA00023136"/>
    </source>
</evidence>
<organism evidence="7 8">
    <name type="scientific">Caenorhabditis briggsae</name>
    <dbReference type="NCBI Taxonomy" id="6238"/>
    <lineage>
        <taxon>Eukaryota</taxon>
        <taxon>Metazoa</taxon>
        <taxon>Ecdysozoa</taxon>
        <taxon>Nematoda</taxon>
        <taxon>Chromadorea</taxon>
        <taxon>Rhabditida</taxon>
        <taxon>Rhabditina</taxon>
        <taxon>Rhabditomorpha</taxon>
        <taxon>Rhabditoidea</taxon>
        <taxon>Rhabditidae</taxon>
        <taxon>Peloderinae</taxon>
        <taxon>Caenorhabditis</taxon>
    </lineage>
</organism>
<comment type="subcellular location">
    <subcellularLocation>
        <location evidence="1">Membrane</location>
    </subcellularLocation>
</comment>
<keyword evidence="8" id="KW-1185">Reference proteome</keyword>
<dbReference type="EMBL" id="CP092624">
    <property type="protein sequence ID" value="UMM33832.1"/>
    <property type="molecule type" value="Genomic_DNA"/>
</dbReference>
<dbReference type="PANTHER" id="PTHR22751">
    <property type="entry name" value="G-PROTEIN COUPLED RECEPTOR-RELATED"/>
    <property type="match status" value="1"/>
</dbReference>
<keyword evidence="3 5" id="KW-1133">Transmembrane helix</keyword>
<protein>
    <recommendedName>
        <fullName evidence="6">G-protein coupled receptors family 1 profile domain-containing protein</fullName>
    </recommendedName>
</protein>